<keyword evidence="1" id="KW-0479">Metal-binding</keyword>
<reference evidence="4" key="1">
    <citation type="journal article" date="2019" name="Sci. Rep.">
        <title>Draft genome of Tanacetum cinerariifolium, the natural source of mosquito coil.</title>
        <authorList>
            <person name="Yamashiro T."/>
            <person name="Shiraishi A."/>
            <person name="Satake H."/>
            <person name="Nakayama K."/>
        </authorList>
    </citation>
    <scope>NUCLEOTIDE SEQUENCE</scope>
</reference>
<dbReference type="Pfam" id="PF00098">
    <property type="entry name" value="zf-CCHC"/>
    <property type="match status" value="1"/>
</dbReference>
<dbReference type="Pfam" id="PF14223">
    <property type="entry name" value="Retrotran_gag_2"/>
    <property type="match status" value="1"/>
</dbReference>
<evidence type="ECO:0000256" key="2">
    <source>
        <dbReference type="SAM" id="MobiDB-lite"/>
    </source>
</evidence>
<feature type="compositionally biased region" description="Polar residues" evidence="2">
    <location>
        <begin position="318"/>
        <end position="344"/>
    </location>
</feature>
<accession>A0A699KGA5</accession>
<name>A0A699KGA5_TANCI</name>
<proteinExistence type="predicted"/>
<feature type="region of interest" description="Disordered" evidence="2">
    <location>
        <begin position="267"/>
        <end position="287"/>
    </location>
</feature>
<dbReference type="PANTHER" id="PTHR23002">
    <property type="entry name" value="ZINC FINGER CCHC DOMAIN CONTAINING PROTEIN"/>
    <property type="match status" value="1"/>
</dbReference>
<feature type="region of interest" description="Disordered" evidence="2">
    <location>
        <begin position="318"/>
        <end position="373"/>
    </location>
</feature>
<feature type="domain" description="CCHC-type" evidence="3">
    <location>
        <begin position="415"/>
        <end position="430"/>
    </location>
</feature>
<keyword evidence="1" id="KW-0863">Zinc-finger</keyword>
<protein>
    <recommendedName>
        <fullName evidence="3">CCHC-type domain-containing protein</fullName>
    </recommendedName>
</protein>
<dbReference type="InterPro" id="IPR036875">
    <property type="entry name" value="Znf_CCHC_sf"/>
</dbReference>
<dbReference type="AlphaFoldDB" id="A0A699KGA5"/>
<gene>
    <name evidence="4" type="ORF">Tci_664648</name>
</gene>
<evidence type="ECO:0000313" key="4">
    <source>
        <dbReference type="EMBL" id="GFA92676.1"/>
    </source>
</evidence>
<dbReference type="Gene3D" id="4.10.60.10">
    <property type="entry name" value="Zinc finger, CCHC-type"/>
    <property type="match status" value="1"/>
</dbReference>
<dbReference type="GO" id="GO:0008270">
    <property type="term" value="F:zinc ion binding"/>
    <property type="evidence" value="ECO:0007669"/>
    <property type="project" value="UniProtKB-KW"/>
</dbReference>
<dbReference type="SUPFAM" id="SSF57756">
    <property type="entry name" value="Retrovirus zinc finger-like domains"/>
    <property type="match status" value="2"/>
</dbReference>
<dbReference type="PROSITE" id="PS50158">
    <property type="entry name" value="ZF_CCHC"/>
    <property type="match status" value="1"/>
</dbReference>
<dbReference type="EMBL" id="BKCJ010515662">
    <property type="protein sequence ID" value="GFA92676.1"/>
    <property type="molecule type" value="Genomic_DNA"/>
</dbReference>
<evidence type="ECO:0000256" key="1">
    <source>
        <dbReference type="PROSITE-ProRule" id="PRU00047"/>
    </source>
</evidence>
<dbReference type="InterPro" id="IPR001878">
    <property type="entry name" value="Znf_CCHC"/>
</dbReference>
<comment type="caution">
    <text evidence="4">The sequence shown here is derived from an EMBL/GenBank/DDBJ whole genome shotgun (WGS) entry which is preliminary data.</text>
</comment>
<organism evidence="4">
    <name type="scientific">Tanacetum cinerariifolium</name>
    <name type="common">Dalmatian daisy</name>
    <name type="synonym">Chrysanthemum cinerariifolium</name>
    <dbReference type="NCBI Taxonomy" id="118510"/>
    <lineage>
        <taxon>Eukaryota</taxon>
        <taxon>Viridiplantae</taxon>
        <taxon>Streptophyta</taxon>
        <taxon>Embryophyta</taxon>
        <taxon>Tracheophyta</taxon>
        <taxon>Spermatophyta</taxon>
        <taxon>Magnoliopsida</taxon>
        <taxon>eudicotyledons</taxon>
        <taxon>Gunneridae</taxon>
        <taxon>Pentapetalae</taxon>
        <taxon>asterids</taxon>
        <taxon>campanulids</taxon>
        <taxon>Asterales</taxon>
        <taxon>Asteraceae</taxon>
        <taxon>Asteroideae</taxon>
        <taxon>Anthemideae</taxon>
        <taxon>Anthemidinae</taxon>
        <taxon>Tanacetum</taxon>
    </lineage>
</organism>
<dbReference type="SMART" id="SM00343">
    <property type="entry name" value="ZnF_C2HC"/>
    <property type="match status" value="2"/>
</dbReference>
<evidence type="ECO:0000259" key="3">
    <source>
        <dbReference type="PROSITE" id="PS50158"/>
    </source>
</evidence>
<dbReference type="GO" id="GO:0003676">
    <property type="term" value="F:nucleic acid binding"/>
    <property type="evidence" value="ECO:0007669"/>
    <property type="project" value="InterPro"/>
</dbReference>
<dbReference type="InterPro" id="IPR051714">
    <property type="entry name" value="Znf_CCHC_NABP"/>
</dbReference>
<sequence length="439" mass="49841">MDQQNPTLAKIPILDTGKFEQWQFRIQQYLQNEHYALWEVIEFGDSYEVPASTASTTTTDTTSGGTGKKLRRTVTLTAKDIQKRKNDVKERTTLLMSLPDEHQLRFTEGSETLEQTFNRLQVIVGQLQFMDVEVEHDDLNQKFLTSLAPEWLIHTIVWRNRSDLDTMSLDDLYNHLKVYESEVQKKSKPNSQHMTFISSAKHSRGNEDVNTASVSTASTNVPTASANIGVARKKIRIQGSDVVGIDKSKVECFNCHKMVHFARECRAPRSQDRGRRDNYRQGSKVEEQAPKALVAIDGTGHSEFADDTVTDYSRPSPTMVSTLGDDQNRNPSVLETDASPSTISPKPFIKIVKPNDSPSKSKMGKTETPKKPPVKYVEQYRKPNKKLNVRGNQRNWNNLKSHQLGLNFIMKKKACFNCGDFNHLAYDCRKRVKKGTSRS</sequence>
<keyword evidence="1" id="KW-0862">Zinc</keyword>